<proteinExistence type="predicted"/>
<evidence type="ECO:0000313" key="2">
    <source>
        <dbReference type="Proteomes" id="UP000438429"/>
    </source>
</evidence>
<dbReference type="AlphaFoldDB" id="A0A6A4SD88"/>
<protein>
    <submittedName>
        <fullName evidence="1">Uncharacterized protein</fullName>
    </submittedName>
</protein>
<organism evidence="1 2">
    <name type="scientific">Scophthalmus maximus</name>
    <name type="common">Turbot</name>
    <name type="synonym">Psetta maxima</name>
    <dbReference type="NCBI Taxonomy" id="52904"/>
    <lineage>
        <taxon>Eukaryota</taxon>
        <taxon>Metazoa</taxon>
        <taxon>Chordata</taxon>
        <taxon>Craniata</taxon>
        <taxon>Vertebrata</taxon>
        <taxon>Euteleostomi</taxon>
        <taxon>Actinopterygii</taxon>
        <taxon>Neopterygii</taxon>
        <taxon>Teleostei</taxon>
        <taxon>Neoteleostei</taxon>
        <taxon>Acanthomorphata</taxon>
        <taxon>Carangaria</taxon>
        <taxon>Pleuronectiformes</taxon>
        <taxon>Pleuronectoidei</taxon>
        <taxon>Scophthalmidae</taxon>
        <taxon>Scophthalmus</taxon>
    </lineage>
</organism>
<sequence>MLSRRSTAGENELEEPLPGYKVSASKVSTLCLTSERMSSSVRRRKGEFAPVSAPGRAQIFCESTAPSGKIPAISRPTKDWSQTLNEALFICNCSLWKRSVSVVPSLLRIRSIRVGSGLEKNCFQYQTDAFLPPLHDLVCSEKAQKSPISLSDATAVVRAGLLISLFRLPDSTNWTDEHYPCSLETWLNEHPTLQTPKTRLTHEYIPSGGAPATTVHVATVF</sequence>
<evidence type="ECO:0000313" key="1">
    <source>
        <dbReference type="EMBL" id="KAF0032123.1"/>
    </source>
</evidence>
<gene>
    <name evidence="1" type="ORF">F2P81_016678</name>
</gene>
<dbReference type="EMBL" id="VEVO01000014">
    <property type="protein sequence ID" value="KAF0032123.1"/>
    <property type="molecule type" value="Genomic_DNA"/>
</dbReference>
<comment type="caution">
    <text evidence="1">The sequence shown here is derived from an EMBL/GenBank/DDBJ whole genome shotgun (WGS) entry which is preliminary data.</text>
</comment>
<accession>A0A6A4SD88</accession>
<dbReference type="Proteomes" id="UP000438429">
    <property type="component" value="Unassembled WGS sequence"/>
</dbReference>
<name>A0A6A4SD88_SCOMX</name>
<reference evidence="1 2" key="1">
    <citation type="submission" date="2019-06" db="EMBL/GenBank/DDBJ databases">
        <title>Draft genomes of female and male turbot (Scophthalmus maximus).</title>
        <authorList>
            <person name="Xu H."/>
            <person name="Xu X.-W."/>
            <person name="Shao C."/>
            <person name="Chen S."/>
        </authorList>
    </citation>
    <scope>NUCLEOTIDE SEQUENCE [LARGE SCALE GENOMIC DNA]</scope>
    <source>
        <strain evidence="1">Ysfricsl-2016a</strain>
        <tissue evidence="1">Blood</tissue>
    </source>
</reference>